<evidence type="ECO:0000313" key="4">
    <source>
        <dbReference type="EMBL" id="KAF5841325.1"/>
    </source>
</evidence>
<comment type="subcellular location">
    <subcellularLocation>
        <location evidence="3">Mitochondrion</location>
    </subcellularLocation>
</comment>
<protein>
    <recommendedName>
        <fullName evidence="3">COX assembly mitochondrial protein</fullName>
    </recommendedName>
</protein>
<dbReference type="EMBL" id="MU069488">
    <property type="protein sequence ID" value="KAF5841325.1"/>
    <property type="molecule type" value="Genomic_DNA"/>
</dbReference>
<sequence>MSSSKGQDDPLHVSRQAENKIAFRLMALAEKHCQDLIEAYNRCASGRSVSMIWACKPDYNASQDCLHNYLNEENLNTVKRRWKEMGQPRMPDWSVLLAGMDVPPKPTSQ</sequence>
<gene>
    <name evidence="4" type="ORF">DUNSADRAFT_13401</name>
</gene>
<dbReference type="Proteomes" id="UP000815325">
    <property type="component" value="Unassembled WGS sequence"/>
</dbReference>
<dbReference type="InterPro" id="IPR013892">
    <property type="entry name" value="Cyt_c_biogenesis_Cmc1-like"/>
</dbReference>
<proteinExistence type="inferred from homology"/>
<keyword evidence="5" id="KW-1185">Reference proteome</keyword>
<evidence type="ECO:0000313" key="5">
    <source>
        <dbReference type="Proteomes" id="UP000815325"/>
    </source>
</evidence>
<name>A0ABQ7H3D0_DUNSA</name>
<keyword evidence="2" id="KW-1015">Disulfide bond</keyword>
<evidence type="ECO:0000256" key="3">
    <source>
        <dbReference type="RuleBase" id="RU364104"/>
    </source>
</evidence>
<dbReference type="PANTHER" id="PTHR22977:SF5">
    <property type="entry name" value="COX ASSEMBLY MITOCHONDRIAL PROTEIN HOMOLOG"/>
    <property type="match status" value="1"/>
</dbReference>
<comment type="similarity">
    <text evidence="1 3">Belongs to the CMC family.</text>
</comment>
<comment type="caution">
    <text evidence="4">The sequence shown here is derived from an EMBL/GenBank/DDBJ whole genome shotgun (WGS) entry which is preliminary data.</text>
</comment>
<reference evidence="4" key="1">
    <citation type="submission" date="2017-08" db="EMBL/GenBank/DDBJ databases">
        <authorList>
            <person name="Polle J.E."/>
            <person name="Barry K."/>
            <person name="Cushman J."/>
            <person name="Schmutz J."/>
            <person name="Tran D."/>
            <person name="Hathwaick L.T."/>
            <person name="Yim W.C."/>
            <person name="Jenkins J."/>
            <person name="Mckie-Krisberg Z.M."/>
            <person name="Prochnik S."/>
            <person name="Lindquist E."/>
            <person name="Dockter R.B."/>
            <person name="Adam C."/>
            <person name="Molina H."/>
            <person name="Bunkerborg J."/>
            <person name="Jin E."/>
            <person name="Buchheim M."/>
            <person name="Magnuson J."/>
        </authorList>
    </citation>
    <scope>NUCLEOTIDE SEQUENCE</scope>
    <source>
        <strain evidence="4">CCAP 19/18</strain>
    </source>
</reference>
<organism evidence="4 5">
    <name type="scientific">Dunaliella salina</name>
    <name type="common">Green alga</name>
    <name type="synonym">Protococcus salinus</name>
    <dbReference type="NCBI Taxonomy" id="3046"/>
    <lineage>
        <taxon>Eukaryota</taxon>
        <taxon>Viridiplantae</taxon>
        <taxon>Chlorophyta</taxon>
        <taxon>core chlorophytes</taxon>
        <taxon>Chlorophyceae</taxon>
        <taxon>CS clade</taxon>
        <taxon>Chlamydomonadales</taxon>
        <taxon>Dunaliellaceae</taxon>
        <taxon>Dunaliella</taxon>
    </lineage>
</organism>
<keyword evidence="3" id="KW-0496">Mitochondrion</keyword>
<accession>A0ABQ7H3D0</accession>
<dbReference type="PANTHER" id="PTHR22977">
    <property type="entry name" value="COX ASSEMBLY MITOCHONDRIAL PROTEIN"/>
    <property type="match status" value="1"/>
</dbReference>
<dbReference type="Pfam" id="PF08583">
    <property type="entry name" value="Cmc1"/>
    <property type="match status" value="1"/>
</dbReference>
<evidence type="ECO:0000256" key="2">
    <source>
        <dbReference type="ARBA" id="ARBA00023157"/>
    </source>
</evidence>
<evidence type="ECO:0000256" key="1">
    <source>
        <dbReference type="ARBA" id="ARBA00007347"/>
    </source>
</evidence>